<dbReference type="GO" id="GO:0043657">
    <property type="term" value="C:host cell"/>
    <property type="evidence" value="ECO:0007669"/>
    <property type="project" value="UniProtKB-SubCell"/>
</dbReference>
<evidence type="ECO:0000256" key="4">
    <source>
        <dbReference type="ARBA" id="ARBA00022484"/>
    </source>
</evidence>
<evidence type="ECO:0000256" key="13">
    <source>
        <dbReference type="ARBA" id="ARBA00022844"/>
    </source>
</evidence>
<evidence type="ECO:0000256" key="3">
    <source>
        <dbReference type="ARBA" id="ARBA00004551"/>
    </source>
</evidence>
<keyword evidence="9" id="KW-0548">Nucleotidyltransferase</keyword>
<feature type="transmembrane region" description="Helical" evidence="22">
    <location>
        <begin position="30"/>
        <end position="56"/>
    </location>
</feature>
<dbReference type="EMBL" id="MF141064">
    <property type="protein sequence ID" value="ASY03252.1"/>
    <property type="molecule type" value="Genomic_RNA"/>
</dbReference>
<dbReference type="GO" id="GO:0055036">
    <property type="term" value="C:virion membrane"/>
    <property type="evidence" value="ECO:0007669"/>
    <property type="project" value="UniProtKB-SubCell"/>
</dbReference>
<protein>
    <submittedName>
        <fullName evidence="26">RNA-dependent RNA-polymerase</fullName>
    </submittedName>
</protein>
<keyword evidence="5" id="KW-0167">Capsid protein</keyword>
<dbReference type="SUPFAM" id="SSF56672">
    <property type="entry name" value="DNA/RNA polymerases"/>
    <property type="match status" value="1"/>
</dbReference>
<keyword evidence="6" id="KW-0945">Host-virus interaction</keyword>
<dbReference type="InterPro" id="IPR043502">
    <property type="entry name" value="DNA/RNA_pol_sf"/>
</dbReference>
<evidence type="ECO:0000256" key="8">
    <source>
        <dbReference type="ARBA" id="ARBA00022692"/>
    </source>
</evidence>
<reference evidence="26" key="1">
    <citation type="submission" date="2017-05" db="EMBL/GenBank/DDBJ databases">
        <title>Revealing the virome of Ixodes ricinus ticks from northern Europe.</title>
        <authorList>
            <person name="Pettersson J.H.-O."/>
            <person name="Shi M."/>
            <person name="Bohlin J."/>
            <person name="Eldholm V."/>
            <person name="Brynildsrud O.B."/>
            <person name="Paulsen K.M."/>
            <person name="Andreassen A."/>
            <person name="Holmes E.C."/>
        </authorList>
    </citation>
    <scope>NUCLEOTIDE SEQUENCE</scope>
    <source>
        <strain evidence="25">NOR/A2/Bronnoya/2014</strain>
        <strain evidence="24">NOR/H3/Skanevik/2014</strain>
        <strain evidence="26">NOR/MR4V/Kanestraum/2014</strain>
    </source>
</reference>
<evidence type="ECO:0000256" key="11">
    <source>
        <dbReference type="ARBA" id="ARBA00022801"/>
    </source>
</evidence>
<keyword evidence="7" id="KW-0808">Transferase</keyword>
<proteinExistence type="predicted"/>
<evidence type="ECO:0000259" key="23">
    <source>
        <dbReference type="SMART" id="SM00355"/>
    </source>
</evidence>
<evidence type="ECO:0000256" key="19">
    <source>
        <dbReference type="ARBA" id="ARBA00023296"/>
    </source>
</evidence>
<evidence type="ECO:0000256" key="20">
    <source>
        <dbReference type="ARBA" id="ARBA00048744"/>
    </source>
</evidence>
<dbReference type="InterPro" id="IPR001795">
    <property type="entry name" value="RNA-dir_pol_luteovirus"/>
</dbReference>
<dbReference type="SUPFAM" id="SSF50494">
    <property type="entry name" value="Trypsin-like serine proteases"/>
    <property type="match status" value="1"/>
</dbReference>
<evidence type="ECO:0000256" key="1">
    <source>
        <dbReference type="ARBA" id="ARBA00004182"/>
    </source>
</evidence>
<evidence type="ECO:0000256" key="14">
    <source>
        <dbReference type="ARBA" id="ARBA00022870"/>
    </source>
</evidence>
<dbReference type="GO" id="GO:0006351">
    <property type="term" value="P:DNA-templated transcription"/>
    <property type="evidence" value="ECO:0007669"/>
    <property type="project" value="InterPro"/>
</dbReference>
<keyword evidence="17 22" id="KW-0472">Membrane</keyword>
<keyword evidence="14" id="KW-1043">Host membrane</keyword>
<dbReference type="InterPro" id="IPR013087">
    <property type="entry name" value="Znf_C2H2_type"/>
</dbReference>
<evidence type="ECO:0000256" key="10">
    <source>
        <dbReference type="ARBA" id="ARBA00022741"/>
    </source>
</evidence>
<dbReference type="GO" id="GO:0003723">
    <property type="term" value="F:RNA binding"/>
    <property type="evidence" value="ECO:0007669"/>
    <property type="project" value="InterPro"/>
</dbReference>
<keyword evidence="11" id="KW-0378">Hydrolase</keyword>
<evidence type="ECO:0000256" key="7">
    <source>
        <dbReference type="ARBA" id="ARBA00022679"/>
    </source>
</evidence>
<evidence type="ECO:0000313" key="25">
    <source>
        <dbReference type="EMBL" id="ASY03253.1"/>
    </source>
</evidence>
<feature type="domain" description="C2H2-type" evidence="23">
    <location>
        <begin position="510"/>
        <end position="533"/>
    </location>
</feature>
<feature type="domain" description="C2H2-type" evidence="23">
    <location>
        <begin position="484"/>
        <end position="506"/>
    </location>
</feature>
<keyword evidence="15" id="KW-0693">Viral RNA replication</keyword>
<dbReference type="EMBL" id="MF141066">
    <property type="protein sequence ID" value="ASY03254.1"/>
    <property type="molecule type" value="Genomic_RNA"/>
</dbReference>
<keyword evidence="10" id="KW-0547">Nucleotide-binding</keyword>
<dbReference type="Gene3D" id="2.40.10.10">
    <property type="entry name" value="Trypsin-like serine proteases"/>
    <property type="match status" value="2"/>
</dbReference>
<evidence type="ECO:0000256" key="9">
    <source>
        <dbReference type="ARBA" id="ARBA00022695"/>
    </source>
</evidence>
<dbReference type="GO" id="GO:0046718">
    <property type="term" value="P:symbiont entry into host cell"/>
    <property type="evidence" value="ECO:0007669"/>
    <property type="project" value="UniProtKB-KW"/>
</dbReference>
<dbReference type="InterPro" id="IPR043504">
    <property type="entry name" value="Peptidase_S1_PA_chymotrypsin"/>
</dbReference>
<dbReference type="EMBL" id="MF141065">
    <property type="protein sequence ID" value="ASY03253.1"/>
    <property type="molecule type" value="Genomic_RNA"/>
</dbReference>
<evidence type="ECO:0000313" key="24">
    <source>
        <dbReference type="EMBL" id="ASY03252.1"/>
    </source>
</evidence>
<evidence type="ECO:0000313" key="26">
    <source>
        <dbReference type="EMBL" id="ASY03254.1"/>
    </source>
</evidence>
<evidence type="ECO:0000256" key="17">
    <source>
        <dbReference type="ARBA" id="ARBA00023136"/>
    </source>
</evidence>
<keyword evidence="16 22" id="KW-1133">Transmembrane helix</keyword>
<evidence type="ECO:0000256" key="6">
    <source>
        <dbReference type="ARBA" id="ARBA00022581"/>
    </source>
</evidence>
<dbReference type="GO" id="GO:0019062">
    <property type="term" value="P:virion attachment to host cell"/>
    <property type="evidence" value="ECO:0007669"/>
    <property type="project" value="UniProtKB-KW"/>
</dbReference>
<accession>A0A286N5Z7</accession>
<dbReference type="PRINTS" id="PR00914">
    <property type="entry name" value="LVIRUSRNAPOL"/>
</dbReference>
<evidence type="ECO:0000256" key="22">
    <source>
        <dbReference type="SAM" id="Phobius"/>
    </source>
</evidence>
<dbReference type="GO" id="GO:0033644">
    <property type="term" value="C:host cell membrane"/>
    <property type="evidence" value="ECO:0007669"/>
    <property type="project" value="UniProtKB-SubCell"/>
</dbReference>
<name>A0A286N5Z7_9LUTE</name>
<dbReference type="GO" id="GO:0000166">
    <property type="term" value="F:nucleotide binding"/>
    <property type="evidence" value="ECO:0007669"/>
    <property type="project" value="UniProtKB-KW"/>
</dbReference>
<keyword evidence="13" id="KW-0946">Virion</keyword>
<sequence length="1021" mass="115028">MNASSVETGVYADTTEILPVETRFTRWTSWLVWMALKVGFSFSVLFVTCVIAYRWIAHGITTAGRAITNHAAELYGLLDAISPSVDQEEREEKRDRVVEVFENILDNMTFAEHLWVDWQTVWLYLSLVAGGIVTCLGAYMTVKASYRSGRRMIQRVRGIQFESIREGSDFRVATIPTSQVAILEPGMLIDTHIGYGLRYNDFLIAPRHVFMKKGELVHEALLQGPKAKIVALIRVTPSKAVDDLVYVFLDQKTWSMLGVTKGKWAGKAVATHATCTGANGASTGRVAKTAVRWMISYGGSTVPGMSGAGYYSNGEIQGVHQGSSGPYNLGIAAALIVAEARLIVKPEDSGDVNPDAAKPRFLTAQKLWKEIDAFDDLATKYAIDDWSQAREVDYNQRLSFDDDLDEESARPRNRRSALPVRLPAGGIRLEAQGNDSETLESVIVTRSDAQYLRTLMDNHVVERLTELEKRVGLMEQRTGPKEKSPCPVCSLLISKGKLQAHIENSHPVRHVCDVCGVAAKSAEKLAKHAANSHPTKLESAVPSDTGARGKTVKQGSFLRETLELSEEQLEELYTEFEPVDVVAPLATGGGEPVPYAGFPAQYREQFERAASGYAWPKFGGQAELRSLHWHAKRRDQVRKDGPSTEGRSIIFQALEDIWADAAWEIPEDFLEKTHYLRVLKKVDWTSSPGYPYMRRAPTNGALFGVKEGIPNPERVDEMWETVRSQIRERTSDPIRLFVKAEPHKIKKIEQGRYRLISSVSVVDQIIDHMLFSDMNDQMIAHWLTLPSKIGWSPVWGGWRAIPRDVWRASDKSSWDWTVHLWLVEMVLELRYRLCTTEGELREKWLEFAMWRYQQLFVTPLFVTSGGLVLRQVNPGIMKSGCVNTIADNSIMQSILHVRVCLEMGESPRQMYCMGDDTLEEDSPNSKVYLEKLGQYSILKESSLVNEFAGFRFMGTRIEPLYKGKHAFTLLHVDPSVLPELTASYLLLYHRSAYRDLMEDVFCQMGQKLTSREARDLTYDGF</sequence>
<evidence type="ECO:0000256" key="15">
    <source>
        <dbReference type="ARBA" id="ARBA00022953"/>
    </source>
</evidence>
<dbReference type="Gene3D" id="3.30.160.60">
    <property type="entry name" value="Classic Zinc Finger"/>
    <property type="match status" value="1"/>
</dbReference>
<dbReference type="SMART" id="SM00355">
    <property type="entry name" value="ZnF_C2H2"/>
    <property type="match status" value="2"/>
</dbReference>
<dbReference type="GO" id="GO:0016787">
    <property type="term" value="F:hydrolase activity"/>
    <property type="evidence" value="ECO:0007669"/>
    <property type="project" value="UniProtKB-KW"/>
</dbReference>
<evidence type="ECO:0000256" key="16">
    <source>
        <dbReference type="ARBA" id="ARBA00022989"/>
    </source>
</evidence>
<dbReference type="GO" id="GO:0003968">
    <property type="term" value="F:RNA-directed RNA polymerase activity"/>
    <property type="evidence" value="ECO:0007669"/>
    <property type="project" value="UniProtKB-KW"/>
</dbReference>
<evidence type="ECO:0000256" key="12">
    <source>
        <dbReference type="ARBA" id="ARBA00022804"/>
    </source>
</evidence>
<dbReference type="InterPro" id="IPR001205">
    <property type="entry name" value="RNA-dir_pol_C"/>
</dbReference>
<keyword evidence="8 22" id="KW-0812">Transmembrane</keyword>
<dbReference type="Pfam" id="PF00680">
    <property type="entry name" value="RdRP_1"/>
    <property type="match status" value="1"/>
</dbReference>
<feature type="region of interest" description="Disordered" evidence="21">
    <location>
        <begin position="529"/>
        <end position="552"/>
    </location>
</feature>
<feature type="transmembrane region" description="Helical" evidence="22">
    <location>
        <begin position="121"/>
        <end position="142"/>
    </location>
</feature>
<evidence type="ECO:0000256" key="18">
    <source>
        <dbReference type="ARBA" id="ARBA00023180"/>
    </source>
</evidence>
<evidence type="ECO:0000256" key="2">
    <source>
        <dbReference type="ARBA" id="ARBA00004340"/>
    </source>
</evidence>
<keyword evidence="4" id="KW-0696">RNA-directed RNA polymerase</keyword>
<keyword evidence="12" id="KW-1161">Viral attachment to host cell</keyword>
<keyword evidence="19" id="KW-1160">Virus entry into host cell</keyword>
<dbReference type="InterPro" id="IPR009003">
    <property type="entry name" value="Peptidase_S1_PA"/>
</dbReference>
<evidence type="ECO:0000256" key="5">
    <source>
        <dbReference type="ARBA" id="ARBA00022561"/>
    </source>
</evidence>
<comment type="catalytic activity">
    <reaction evidence="20">
        <text>RNA(n) + a ribonucleoside 5'-triphosphate = RNA(n+1) + diphosphate</text>
        <dbReference type="Rhea" id="RHEA:21248"/>
        <dbReference type="Rhea" id="RHEA-COMP:14527"/>
        <dbReference type="Rhea" id="RHEA-COMP:17342"/>
        <dbReference type="ChEBI" id="CHEBI:33019"/>
        <dbReference type="ChEBI" id="CHEBI:61557"/>
        <dbReference type="ChEBI" id="CHEBI:140395"/>
        <dbReference type="EC" id="2.7.7.48"/>
    </reaction>
</comment>
<keyword evidence="18" id="KW-0325">Glycoprotein</keyword>
<dbReference type="GO" id="GO:0019028">
    <property type="term" value="C:viral capsid"/>
    <property type="evidence" value="ECO:0007669"/>
    <property type="project" value="UniProtKB-KW"/>
</dbReference>
<organism evidence="26">
    <name type="scientific">Norway luteo-like virus 1</name>
    <dbReference type="NCBI Taxonomy" id="2034331"/>
    <lineage>
        <taxon>Viruses</taxon>
        <taxon>Riboviria</taxon>
        <taxon>Orthornavirae</taxon>
        <taxon>Kitrinoviricota</taxon>
        <taxon>Tolucaviricetes</taxon>
        <taxon>Tolivirales</taxon>
    </lineage>
</organism>
<evidence type="ECO:0000256" key="21">
    <source>
        <dbReference type="SAM" id="MobiDB-lite"/>
    </source>
</evidence>
<comment type="subcellular location">
    <subcellularLocation>
        <location evidence="2">Host cell</location>
    </subcellularLocation>
    <subcellularLocation>
        <location evidence="3">Host membrane</location>
    </subcellularLocation>
    <subcellularLocation>
        <location evidence="1">Virion membrane</location>
    </subcellularLocation>
</comment>